<reference evidence="1" key="1">
    <citation type="submission" date="2018-11" db="EMBL/GenBank/DDBJ databases">
        <authorList>
            <person name="Alioto T."/>
            <person name="Alioto T."/>
        </authorList>
    </citation>
    <scope>NUCLEOTIDE SEQUENCE</scope>
</reference>
<accession>A0A8B6HLA1</accession>
<evidence type="ECO:0000313" key="2">
    <source>
        <dbReference type="Proteomes" id="UP000596742"/>
    </source>
</evidence>
<evidence type="ECO:0000313" key="1">
    <source>
        <dbReference type="EMBL" id="VDI81258.1"/>
    </source>
</evidence>
<dbReference type="InterPro" id="IPR011042">
    <property type="entry name" value="6-blade_b-propeller_TolB-like"/>
</dbReference>
<dbReference type="PANTHER" id="PTHR46513">
    <property type="entry name" value="VITELLOGENIN RECEPTOR-LIKE PROTEIN-RELATED-RELATED"/>
    <property type="match status" value="1"/>
</dbReference>
<dbReference type="Gene3D" id="2.120.10.30">
    <property type="entry name" value="TolB, C-terminal domain"/>
    <property type="match status" value="1"/>
</dbReference>
<dbReference type="InterPro" id="IPR000033">
    <property type="entry name" value="LDLR_classB_rpt"/>
</dbReference>
<organism evidence="1 2">
    <name type="scientific">Mytilus galloprovincialis</name>
    <name type="common">Mediterranean mussel</name>
    <dbReference type="NCBI Taxonomy" id="29158"/>
    <lineage>
        <taxon>Eukaryota</taxon>
        <taxon>Metazoa</taxon>
        <taxon>Spiralia</taxon>
        <taxon>Lophotrochozoa</taxon>
        <taxon>Mollusca</taxon>
        <taxon>Bivalvia</taxon>
        <taxon>Autobranchia</taxon>
        <taxon>Pteriomorphia</taxon>
        <taxon>Mytilida</taxon>
        <taxon>Mytiloidea</taxon>
        <taxon>Mytilidae</taxon>
        <taxon>Mytilinae</taxon>
        <taxon>Mytilus</taxon>
    </lineage>
</organism>
<dbReference type="AlphaFoldDB" id="A0A8B6HLA1"/>
<proteinExistence type="predicted"/>
<dbReference type="EMBL" id="UYJE01010247">
    <property type="protein sequence ID" value="VDI81258.1"/>
    <property type="molecule type" value="Genomic_DNA"/>
</dbReference>
<keyword evidence="2" id="KW-1185">Reference proteome</keyword>
<name>A0A8B6HLA1_MYTGA</name>
<dbReference type="InterPro" id="IPR050778">
    <property type="entry name" value="Cueball_EGF_LRP_Nidogen"/>
</dbReference>
<comment type="caution">
    <text evidence="1">The sequence shown here is derived from an EMBL/GenBank/DDBJ whole genome shotgun (WGS) entry which is preliminary data.</text>
</comment>
<protein>
    <submittedName>
        <fullName evidence="1">Uncharacterized protein</fullName>
    </submittedName>
</protein>
<sequence>MSKLPHIDAGFAFSYPANQTVMLVSIVSTNKPFGIAFDSVNRHLYWTELKGRIMRCNPDGSNVTILLYDTLPSALTLDIQNRWIYYGQYIPPTDIFRTYFDGMDKRVIIKNLPTYVFGIAVDVDVESIYWMEHLSGDLQSARYNGSDIKTIISTNATSQNWAIDINEDLLHKQKQHYEVTQILRTESDCCTH</sequence>
<dbReference type="OrthoDB" id="5958943at2759"/>
<dbReference type="SUPFAM" id="SSF63825">
    <property type="entry name" value="YWTD domain"/>
    <property type="match status" value="1"/>
</dbReference>
<gene>
    <name evidence="1" type="ORF">MGAL_10B047193</name>
</gene>
<dbReference type="Proteomes" id="UP000596742">
    <property type="component" value="Unassembled WGS sequence"/>
</dbReference>
<dbReference type="SMART" id="SM00135">
    <property type="entry name" value="LY"/>
    <property type="match status" value="3"/>
</dbReference>